<dbReference type="Pfam" id="PF07719">
    <property type="entry name" value="TPR_2"/>
    <property type="match status" value="1"/>
</dbReference>
<comment type="caution">
    <text evidence="5">The sequence shown here is derived from an EMBL/GenBank/DDBJ whole genome shotgun (WGS) entry which is preliminary data.</text>
</comment>
<sequence>MGVALFPSISQAQVIPPQDQQGLPPPDIEIPGLDPDIEKKPEPETGPDQETDLSDVLPPVKPDYSHLSAEEERTVRLDALFNRLASAADESQAELIAEEIWAIWLDSGSASINFVLRRGSAAQKRGESDLARRMYDQTLTLSPDYAEGWARSSRLALEEKNLSRSLTEAAKALALEPRHFYALWTMGNVFEQLDRNEEALEAYREAHRLHPQLKAVKDRLAALESALNGDVL</sequence>
<dbReference type="InterPro" id="IPR050498">
    <property type="entry name" value="Ycf3"/>
</dbReference>
<dbReference type="PANTHER" id="PTHR44858">
    <property type="entry name" value="TETRATRICOPEPTIDE REPEAT PROTEIN 6"/>
    <property type="match status" value="1"/>
</dbReference>
<evidence type="ECO:0000313" key="6">
    <source>
        <dbReference type="Proteomes" id="UP000282211"/>
    </source>
</evidence>
<dbReference type="SMART" id="SM00028">
    <property type="entry name" value="TPR"/>
    <property type="match status" value="2"/>
</dbReference>
<keyword evidence="1" id="KW-0677">Repeat</keyword>
<accession>A0A420WDS3</accession>
<dbReference type="PANTHER" id="PTHR44858:SF1">
    <property type="entry name" value="UDP-N-ACETYLGLUCOSAMINE--PEPTIDE N-ACETYLGLUCOSAMINYLTRANSFERASE SPINDLY-RELATED"/>
    <property type="match status" value="1"/>
</dbReference>
<dbReference type="InterPro" id="IPR019734">
    <property type="entry name" value="TPR_rpt"/>
</dbReference>
<evidence type="ECO:0000313" key="5">
    <source>
        <dbReference type="EMBL" id="RKQ69161.1"/>
    </source>
</evidence>
<dbReference type="InterPro" id="IPR013105">
    <property type="entry name" value="TPR_2"/>
</dbReference>
<name>A0A420WDS3_9PROT</name>
<dbReference type="AlphaFoldDB" id="A0A420WDS3"/>
<evidence type="ECO:0000256" key="2">
    <source>
        <dbReference type="ARBA" id="ARBA00022803"/>
    </source>
</evidence>
<dbReference type="InterPro" id="IPR011990">
    <property type="entry name" value="TPR-like_helical_dom_sf"/>
</dbReference>
<dbReference type="EMBL" id="RBII01000002">
    <property type="protein sequence ID" value="RKQ69161.1"/>
    <property type="molecule type" value="Genomic_DNA"/>
</dbReference>
<gene>
    <name evidence="5" type="ORF">DES40_1948</name>
</gene>
<feature type="region of interest" description="Disordered" evidence="4">
    <location>
        <begin position="1"/>
        <end position="59"/>
    </location>
</feature>
<evidence type="ECO:0000256" key="3">
    <source>
        <dbReference type="PROSITE-ProRule" id="PRU00339"/>
    </source>
</evidence>
<dbReference type="Gene3D" id="1.25.40.10">
    <property type="entry name" value="Tetratricopeptide repeat domain"/>
    <property type="match status" value="1"/>
</dbReference>
<dbReference type="InParanoid" id="A0A420WDS3"/>
<evidence type="ECO:0000256" key="4">
    <source>
        <dbReference type="SAM" id="MobiDB-lite"/>
    </source>
</evidence>
<evidence type="ECO:0000256" key="1">
    <source>
        <dbReference type="ARBA" id="ARBA00022737"/>
    </source>
</evidence>
<protein>
    <submittedName>
        <fullName evidence="5">Tetratricopeptide repeat protein</fullName>
    </submittedName>
</protein>
<organism evidence="5 6">
    <name type="scientific">Litorimonas taeanensis</name>
    <dbReference type="NCBI Taxonomy" id="568099"/>
    <lineage>
        <taxon>Bacteria</taxon>
        <taxon>Pseudomonadati</taxon>
        <taxon>Pseudomonadota</taxon>
        <taxon>Alphaproteobacteria</taxon>
        <taxon>Maricaulales</taxon>
        <taxon>Robiginitomaculaceae</taxon>
    </lineage>
</organism>
<reference evidence="5 6" key="1">
    <citation type="submission" date="2018-10" db="EMBL/GenBank/DDBJ databases">
        <title>Genomic Encyclopedia of Type Strains, Phase IV (KMG-IV): sequencing the most valuable type-strain genomes for metagenomic binning, comparative biology and taxonomic classification.</title>
        <authorList>
            <person name="Goeker M."/>
        </authorList>
    </citation>
    <scope>NUCLEOTIDE SEQUENCE [LARGE SCALE GENOMIC DNA]</scope>
    <source>
        <strain evidence="5 6">DSM 22008</strain>
    </source>
</reference>
<dbReference type="PROSITE" id="PS50005">
    <property type="entry name" value="TPR"/>
    <property type="match status" value="1"/>
</dbReference>
<proteinExistence type="predicted"/>
<dbReference type="Proteomes" id="UP000282211">
    <property type="component" value="Unassembled WGS sequence"/>
</dbReference>
<keyword evidence="2 3" id="KW-0802">TPR repeat</keyword>
<keyword evidence="6" id="KW-1185">Reference proteome</keyword>
<dbReference type="SUPFAM" id="SSF48452">
    <property type="entry name" value="TPR-like"/>
    <property type="match status" value="1"/>
</dbReference>
<feature type="repeat" description="TPR" evidence="3">
    <location>
        <begin position="180"/>
        <end position="213"/>
    </location>
</feature>